<keyword evidence="4" id="KW-0732">Signal</keyword>
<name>A0A8J2MRF0_COTCN</name>
<comment type="similarity">
    <text evidence="2">Belongs to the peptidase S1 family. CLIP subfamily.</text>
</comment>
<dbReference type="InterPro" id="IPR035914">
    <property type="entry name" value="Sperma_CUB_dom_sf"/>
</dbReference>
<dbReference type="PRINTS" id="PR00722">
    <property type="entry name" value="CHYMOTRYPSIN"/>
</dbReference>
<dbReference type="PROSITE" id="PS01180">
    <property type="entry name" value="CUB"/>
    <property type="match status" value="1"/>
</dbReference>
<dbReference type="InterPro" id="IPR000859">
    <property type="entry name" value="CUB_dom"/>
</dbReference>
<dbReference type="Proteomes" id="UP000786811">
    <property type="component" value="Unassembled WGS sequence"/>
</dbReference>
<reference evidence="7" key="1">
    <citation type="submission" date="2021-04" db="EMBL/GenBank/DDBJ databases">
        <authorList>
            <person name="Chebbi M.A.C M."/>
        </authorList>
    </citation>
    <scope>NUCLEOTIDE SEQUENCE</scope>
</reference>
<keyword evidence="8" id="KW-1185">Reference proteome</keyword>
<dbReference type="FunFam" id="2.40.10.10:FF:000068">
    <property type="entry name" value="transmembrane protease serine 2"/>
    <property type="match status" value="1"/>
</dbReference>
<dbReference type="InterPro" id="IPR043504">
    <property type="entry name" value="Peptidase_S1_PA_chymotrypsin"/>
</dbReference>
<dbReference type="InterPro" id="IPR051487">
    <property type="entry name" value="Ser/Thr_Proteases_Immune/Dev"/>
</dbReference>
<feature type="domain" description="CUB" evidence="5">
    <location>
        <begin position="26"/>
        <end position="150"/>
    </location>
</feature>
<evidence type="ECO:0000259" key="6">
    <source>
        <dbReference type="PROSITE" id="PS50240"/>
    </source>
</evidence>
<keyword evidence="7" id="KW-0645">Protease</keyword>
<dbReference type="PANTHER" id="PTHR24256">
    <property type="entry name" value="TRYPTASE-RELATED"/>
    <property type="match status" value="1"/>
</dbReference>
<dbReference type="CDD" id="cd00190">
    <property type="entry name" value="Tryp_SPc"/>
    <property type="match status" value="1"/>
</dbReference>
<proteinExistence type="inferred from homology"/>
<dbReference type="SUPFAM" id="SSF49854">
    <property type="entry name" value="Spermadhesin, CUB domain"/>
    <property type="match status" value="1"/>
</dbReference>
<sequence>MLSRELSPLMFLLVLTGMSNAQFDGCNYEQTLNPGQTYYIYNPNYPNDESAPMNSCRWIVNSDRLIKMNCSISLPESPYCKSDAFILQTSATNQGERYCGTGPIDVHAEDGNRIIVSSHLSAGRFLCEVRSDSDNNNECSCGWKNPTRIVGGVSTGVNEYPMMAGLIDVINQNVFCGSTIINTQQVLTAANCVNGRSSNTVGVMIGDHDISKTTDTNATKLYKVASIIIHPEFSTDFLDYDIAVITIDGTMIYSHQVGPACLPFQHSLDSFGGNYVDLLGWGLTEFGGRQSPVLQDARVSVITNKICMETYSEIGSRQLCTLTDGKDSCEFDSGGPVLWENPTTKNIVLVAIIGYSRLCADEKPSVNSRVGAYIDWIRTQAPQGYQYCENE</sequence>
<dbReference type="InterPro" id="IPR001254">
    <property type="entry name" value="Trypsin_dom"/>
</dbReference>
<gene>
    <name evidence="7" type="ORF">HICCMSTLAB_LOCUS11496</name>
</gene>
<evidence type="ECO:0000313" key="7">
    <source>
        <dbReference type="EMBL" id="CAG5103413.1"/>
    </source>
</evidence>
<keyword evidence="7" id="KW-0378">Hydrolase</keyword>
<keyword evidence="1" id="KW-1015">Disulfide bond</keyword>
<dbReference type="Gene3D" id="2.40.10.10">
    <property type="entry name" value="Trypsin-like serine proteases"/>
    <property type="match status" value="1"/>
</dbReference>
<comment type="caution">
    <text evidence="7">The sequence shown here is derived from an EMBL/GenBank/DDBJ whole genome shotgun (WGS) entry which is preliminary data.</text>
</comment>
<organism evidence="7 8">
    <name type="scientific">Cotesia congregata</name>
    <name type="common">Parasitoid wasp</name>
    <name type="synonym">Apanteles congregatus</name>
    <dbReference type="NCBI Taxonomy" id="51543"/>
    <lineage>
        <taxon>Eukaryota</taxon>
        <taxon>Metazoa</taxon>
        <taxon>Ecdysozoa</taxon>
        <taxon>Arthropoda</taxon>
        <taxon>Hexapoda</taxon>
        <taxon>Insecta</taxon>
        <taxon>Pterygota</taxon>
        <taxon>Neoptera</taxon>
        <taxon>Endopterygota</taxon>
        <taxon>Hymenoptera</taxon>
        <taxon>Apocrita</taxon>
        <taxon>Ichneumonoidea</taxon>
        <taxon>Braconidae</taxon>
        <taxon>Microgastrinae</taxon>
        <taxon>Cotesia</taxon>
    </lineage>
</organism>
<evidence type="ECO:0000259" key="5">
    <source>
        <dbReference type="PROSITE" id="PS01180"/>
    </source>
</evidence>
<evidence type="ECO:0000256" key="1">
    <source>
        <dbReference type="ARBA" id="ARBA00023157"/>
    </source>
</evidence>
<dbReference type="AlphaFoldDB" id="A0A8J2MRF0"/>
<feature type="chain" id="PRO_5035260597" evidence="4">
    <location>
        <begin position="22"/>
        <end position="391"/>
    </location>
</feature>
<dbReference type="OrthoDB" id="6380398at2759"/>
<comment type="caution">
    <text evidence="3">Lacks conserved residue(s) required for the propagation of feature annotation.</text>
</comment>
<dbReference type="InterPro" id="IPR001314">
    <property type="entry name" value="Peptidase_S1A"/>
</dbReference>
<dbReference type="SUPFAM" id="SSF50494">
    <property type="entry name" value="Trypsin-like serine proteases"/>
    <property type="match status" value="1"/>
</dbReference>
<dbReference type="EMBL" id="CAJNRD030001123">
    <property type="protein sequence ID" value="CAG5103413.1"/>
    <property type="molecule type" value="Genomic_DNA"/>
</dbReference>
<evidence type="ECO:0000256" key="4">
    <source>
        <dbReference type="SAM" id="SignalP"/>
    </source>
</evidence>
<feature type="signal peptide" evidence="4">
    <location>
        <begin position="1"/>
        <end position="21"/>
    </location>
</feature>
<dbReference type="Pfam" id="PF00089">
    <property type="entry name" value="Trypsin"/>
    <property type="match status" value="1"/>
</dbReference>
<dbReference type="SMART" id="SM00020">
    <property type="entry name" value="Tryp_SPc"/>
    <property type="match status" value="1"/>
</dbReference>
<feature type="domain" description="Peptidase S1" evidence="6">
    <location>
        <begin position="149"/>
        <end position="382"/>
    </location>
</feature>
<dbReference type="InterPro" id="IPR009003">
    <property type="entry name" value="Peptidase_S1_PA"/>
</dbReference>
<evidence type="ECO:0000256" key="2">
    <source>
        <dbReference type="ARBA" id="ARBA00024195"/>
    </source>
</evidence>
<dbReference type="GO" id="GO:0004252">
    <property type="term" value="F:serine-type endopeptidase activity"/>
    <property type="evidence" value="ECO:0007669"/>
    <property type="project" value="InterPro"/>
</dbReference>
<dbReference type="PROSITE" id="PS50240">
    <property type="entry name" value="TRYPSIN_DOM"/>
    <property type="match status" value="1"/>
</dbReference>
<evidence type="ECO:0000313" key="8">
    <source>
        <dbReference type="Proteomes" id="UP000786811"/>
    </source>
</evidence>
<evidence type="ECO:0000256" key="3">
    <source>
        <dbReference type="PROSITE-ProRule" id="PRU00059"/>
    </source>
</evidence>
<accession>A0A8J2MRF0</accession>
<protein>
    <submittedName>
        <fullName evidence="7">Venom serine protease 34-like</fullName>
    </submittedName>
</protein>
<dbReference type="GO" id="GO:0006508">
    <property type="term" value="P:proteolysis"/>
    <property type="evidence" value="ECO:0007669"/>
    <property type="project" value="UniProtKB-KW"/>
</dbReference>